<keyword evidence="2" id="KW-1185">Reference proteome</keyword>
<reference evidence="1 2" key="1">
    <citation type="submission" date="2019-10" db="EMBL/GenBank/DDBJ databases">
        <title>Draft Genome Assembly of Rhodococcus zopfii DSM44189.</title>
        <authorList>
            <person name="Sutton J.M."/>
            <person name="Akob D.M."/>
            <person name="Bushman T.J."/>
        </authorList>
    </citation>
    <scope>NUCLEOTIDE SEQUENCE [LARGE SCALE GENOMIC DNA]</scope>
    <source>
        <strain evidence="1 2">DSM 44189</strain>
    </source>
</reference>
<evidence type="ECO:0000313" key="1">
    <source>
        <dbReference type="EMBL" id="MDV2475682.1"/>
    </source>
</evidence>
<comment type="caution">
    <text evidence="1">The sequence shown here is derived from an EMBL/GenBank/DDBJ whole genome shotgun (WGS) entry which is preliminary data.</text>
</comment>
<accession>A0ABU3WNW1</accession>
<protein>
    <submittedName>
        <fullName evidence="1">Uncharacterized protein</fullName>
    </submittedName>
</protein>
<proteinExistence type="predicted"/>
<name>A0ABU3WNW1_9NOCA</name>
<dbReference type="EMBL" id="WBMO01000001">
    <property type="protein sequence ID" value="MDV2475682.1"/>
    <property type="molecule type" value="Genomic_DNA"/>
</dbReference>
<evidence type="ECO:0000313" key="2">
    <source>
        <dbReference type="Proteomes" id="UP001275440"/>
    </source>
</evidence>
<organism evidence="1 2">
    <name type="scientific">Rhodococcus zopfii</name>
    <dbReference type="NCBI Taxonomy" id="43772"/>
    <lineage>
        <taxon>Bacteria</taxon>
        <taxon>Bacillati</taxon>
        <taxon>Actinomycetota</taxon>
        <taxon>Actinomycetes</taxon>
        <taxon>Mycobacteriales</taxon>
        <taxon>Nocardiaceae</taxon>
        <taxon>Rhodococcus</taxon>
    </lineage>
</organism>
<gene>
    <name evidence="1" type="ORF">F8M49_10390</name>
</gene>
<sequence length="119" mass="13196">MILVARSIVRAAAATCSSFHDGHHAHHIRARHALGDRDLAVHALVEILDGKTVQLSWDGNRCTFRHHDVDAIGQARALGGGIGEWIPRWRVLVLPDREPDGRIVFTLCDPEHWTDCTGP</sequence>
<dbReference type="Proteomes" id="UP001275440">
    <property type="component" value="Unassembled WGS sequence"/>
</dbReference>